<reference evidence="1" key="1">
    <citation type="journal article" date="2020" name="Nature">
        <title>Giant virus diversity and host interactions through global metagenomics.</title>
        <authorList>
            <person name="Schulz F."/>
            <person name="Roux S."/>
            <person name="Paez-Espino D."/>
            <person name="Jungbluth S."/>
            <person name="Walsh D.A."/>
            <person name="Denef V.J."/>
            <person name="McMahon K.D."/>
            <person name="Konstantinidis K.T."/>
            <person name="Eloe-Fadrosh E.A."/>
            <person name="Kyrpides N.C."/>
            <person name="Woyke T."/>
        </authorList>
    </citation>
    <scope>NUCLEOTIDE SEQUENCE</scope>
    <source>
        <strain evidence="1">GVMAG-S-1101178-73</strain>
    </source>
</reference>
<proteinExistence type="predicted"/>
<sequence length="40" mass="4925">MITYIIICLYHFLISNIKNINYKIIIMRNEYIEDTLVYLI</sequence>
<accession>A0A6C0KAV3</accession>
<protein>
    <submittedName>
        <fullName evidence="1">Uncharacterized protein</fullName>
    </submittedName>
</protein>
<dbReference type="AlphaFoldDB" id="A0A6C0KAV3"/>
<dbReference type="EMBL" id="MN740820">
    <property type="protein sequence ID" value="QHU13418.1"/>
    <property type="molecule type" value="Genomic_DNA"/>
</dbReference>
<name>A0A6C0KAV3_9ZZZZ</name>
<organism evidence="1">
    <name type="scientific">viral metagenome</name>
    <dbReference type="NCBI Taxonomy" id="1070528"/>
    <lineage>
        <taxon>unclassified sequences</taxon>
        <taxon>metagenomes</taxon>
        <taxon>organismal metagenomes</taxon>
    </lineage>
</organism>
<evidence type="ECO:0000313" key="1">
    <source>
        <dbReference type="EMBL" id="QHU13418.1"/>
    </source>
</evidence>